<comment type="caution">
    <text evidence="1">The sequence shown here is derived from an EMBL/GenBank/DDBJ whole genome shotgun (WGS) entry which is preliminary data.</text>
</comment>
<gene>
    <name evidence="1" type="ORF">H4R21_003079</name>
</gene>
<reference evidence="1" key="1">
    <citation type="submission" date="2022-07" db="EMBL/GenBank/DDBJ databases">
        <title>Phylogenomic reconstructions and comparative analyses of Kickxellomycotina fungi.</title>
        <authorList>
            <person name="Reynolds N.K."/>
            <person name="Stajich J.E."/>
            <person name="Barry K."/>
            <person name="Grigoriev I.V."/>
            <person name="Crous P."/>
            <person name="Smith M.E."/>
        </authorList>
    </citation>
    <scope>NUCLEOTIDE SEQUENCE</scope>
    <source>
        <strain evidence="1">BCRC 34780</strain>
    </source>
</reference>
<protein>
    <submittedName>
        <fullName evidence="1">Uncharacterized protein</fullName>
    </submittedName>
</protein>
<evidence type="ECO:0000313" key="2">
    <source>
        <dbReference type="Proteomes" id="UP001140087"/>
    </source>
</evidence>
<organism evidence="1 2">
    <name type="scientific">Coemansia helicoidea</name>
    <dbReference type="NCBI Taxonomy" id="1286919"/>
    <lineage>
        <taxon>Eukaryota</taxon>
        <taxon>Fungi</taxon>
        <taxon>Fungi incertae sedis</taxon>
        <taxon>Zoopagomycota</taxon>
        <taxon>Kickxellomycotina</taxon>
        <taxon>Kickxellomycetes</taxon>
        <taxon>Kickxellales</taxon>
        <taxon>Kickxellaceae</taxon>
        <taxon>Coemansia</taxon>
    </lineage>
</organism>
<accession>A0ACC1L4C7</accession>
<sequence>MTRTRDPFDEATDATGSTDSGLSTDGGASTAAAVQLCPSTAPRCRASQMPVLLGTDDGCRWACQPDPLYKAPSDSKGPIIGSSLGAMVLVLVVLLGLLLLAHAKKVRRERAAFNKDTEDLARELSYAPLLQPESSYRRPSVANASTASQEGLASRLAPFLGLRSGAEQSARARPTFVSAAPGFAEPGTELTMDVVGRPPESDPSLVLSCDAAPYRQGTVVGEYPRLAEFSAPSDASAAAAMPRAMRCRPSAPPPDNSAASLDDIMSPFATGPTTPGYKAGLPSFNPLHSIAGTPGAPQSTGAMR</sequence>
<dbReference type="EMBL" id="JANBUN010000902">
    <property type="protein sequence ID" value="KAJ2800690.1"/>
    <property type="molecule type" value="Genomic_DNA"/>
</dbReference>
<name>A0ACC1L4C7_9FUNG</name>
<evidence type="ECO:0000313" key="1">
    <source>
        <dbReference type="EMBL" id="KAJ2800690.1"/>
    </source>
</evidence>
<keyword evidence="2" id="KW-1185">Reference proteome</keyword>
<dbReference type="Proteomes" id="UP001140087">
    <property type="component" value="Unassembled WGS sequence"/>
</dbReference>
<proteinExistence type="predicted"/>